<proteinExistence type="predicted"/>
<dbReference type="Proteomes" id="UP000601435">
    <property type="component" value="Unassembled WGS sequence"/>
</dbReference>
<accession>A0A812ZAC6</accession>
<organism evidence="1 2">
    <name type="scientific">Symbiodinium necroappetens</name>
    <dbReference type="NCBI Taxonomy" id="1628268"/>
    <lineage>
        <taxon>Eukaryota</taxon>
        <taxon>Sar</taxon>
        <taxon>Alveolata</taxon>
        <taxon>Dinophyceae</taxon>
        <taxon>Suessiales</taxon>
        <taxon>Symbiodiniaceae</taxon>
        <taxon>Symbiodinium</taxon>
    </lineage>
</organism>
<dbReference type="EMBL" id="CAJNJA010046741">
    <property type="protein sequence ID" value="CAE7819354.1"/>
    <property type="molecule type" value="Genomic_DNA"/>
</dbReference>
<evidence type="ECO:0000313" key="2">
    <source>
        <dbReference type="Proteomes" id="UP000601435"/>
    </source>
</evidence>
<feature type="non-terminal residue" evidence="1">
    <location>
        <position position="1"/>
    </location>
</feature>
<comment type="caution">
    <text evidence="1">The sequence shown here is derived from an EMBL/GenBank/DDBJ whole genome shotgun (WGS) entry which is preliminary data.</text>
</comment>
<keyword evidence="2" id="KW-1185">Reference proteome</keyword>
<dbReference type="AlphaFoldDB" id="A0A812ZAC6"/>
<feature type="non-terminal residue" evidence="1">
    <location>
        <position position="65"/>
    </location>
</feature>
<reference evidence="1" key="1">
    <citation type="submission" date="2021-02" db="EMBL/GenBank/DDBJ databases">
        <authorList>
            <person name="Dougan E. K."/>
            <person name="Rhodes N."/>
            <person name="Thang M."/>
            <person name="Chan C."/>
        </authorList>
    </citation>
    <scope>NUCLEOTIDE SEQUENCE</scope>
</reference>
<sequence>DAESVLIHTTNGLDPEYFSRGVNSLLKHSEIAAASALSGYEAEQHKLFTRYAQNLQETRIAYNSL</sequence>
<name>A0A812ZAC6_9DINO</name>
<gene>
    <name evidence="1" type="ORF">SNEC2469_LOCUS24357</name>
</gene>
<evidence type="ECO:0000313" key="1">
    <source>
        <dbReference type="EMBL" id="CAE7819354.1"/>
    </source>
</evidence>
<protein>
    <submittedName>
        <fullName evidence="1">Uncharacterized protein</fullName>
    </submittedName>
</protein>